<keyword evidence="1" id="KW-0282">Flagellum</keyword>
<accession>A0A8J8SLY7</accession>
<name>A0A8J8SLY7_9RHOB</name>
<sequence length="148" mass="15833">MMRALVPILLAVVALVGGVGAGYALRPASEAEEAPAPAADTAHDYVKLSNQFVVPVLNRGRVTAMVILSLSLETVPDSSATVYAREPKLRDSFLKVLFDHANTGGFDNSFTDADNLVVLRRSLLEAAQRVLGDIVSDVLIVDIMRQDA</sequence>
<keyword evidence="2" id="KW-1185">Reference proteome</keyword>
<evidence type="ECO:0000313" key="1">
    <source>
        <dbReference type="EMBL" id="QUS36914.1"/>
    </source>
</evidence>
<reference evidence="1" key="1">
    <citation type="submission" date="2020-01" db="EMBL/GenBank/DDBJ databases">
        <authorList>
            <person name="Yang Y."/>
            <person name="Kwon Y.M."/>
        </authorList>
    </citation>
    <scope>NUCLEOTIDE SEQUENCE</scope>
    <source>
        <strain evidence="1">PG104</strain>
    </source>
</reference>
<proteinExistence type="predicted"/>
<dbReference type="AlphaFoldDB" id="A0A8J8SLY7"/>
<dbReference type="Proteomes" id="UP000679284">
    <property type="component" value="Chromosome"/>
</dbReference>
<keyword evidence="1" id="KW-0969">Cilium</keyword>
<dbReference type="KEGG" id="fap:GR316_06435"/>
<dbReference type="EMBL" id="CP047289">
    <property type="protein sequence ID" value="QUS36914.1"/>
    <property type="molecule type" value="Genomic_DNA"/>
</dbReference>
<gene>
    <name evidence="1" type="ORF">GR316_06435</name>
</gene>
<evidence type="ECO:0000313" key="2">
    <source>
        <dbReference type="Proteomes" id="UP000679284"/>
    </source>
</evidence>
<organism evidence="1 2">
    <name type="scientific">Falsirhodobacter algicola</name>
    <dbReference type="NCBI Taxonomy" id="2692330"/>
    <lineage>
        <taxon>Bacteria</taxon>
        <taxon>Pseudomonadati</taxon>
        <taxon>Pseudomonadota</taxon>
        <taxon>Alphaproteobacteria</taxon>
        <taxon>Rhodobacterales</taxon>
        <taxon>Paracoccaceae</taxon>
        <taxon>Falsirhodobacter</taxon>
    </lineage>
</organism>
<keyword evidence="1" id="KW-0966">Cell projection</keyword>
<dbReference type="RefSeq" id="WP_211785132.1">
    <property type="nucleotide sequence ID" value="NZ_CP047289.1"/>
</dbReference>
<protein>
    <submittedName>
        <fullName evidence="1">Flagellar basal body-associated protein FliL</fullName>
    </submittedName>
</protein>